<sequence>MVDQRKRLVRDLQAAHPEMKHTAAARLLDQAAALRPDAPAGWARLVCSEEKQHDIRYWKIESRAVGGDTWGTKFSPSWQPENSPRFEKALRDSLDFDGWMYPGLWPERPDAALLLPLWRSDRGQREDTLRRFTRRSARTTTGCRSCTPQPSLTPSTAPASPARTGSQTPTLAAYATHPANQKIKNSAATDVSADPHASTKPGAMIVLPSLPGGIGKTIASVDVSGFVQNDQTIIIDMDPSVGPTIAMTLRAAGEVLDDNGYYAHDVIDRAEYEEVGGGSWECAVNVVGAIRIAAGLNPDDDYGDDYRSRICDQFDGSIEDDHLDAHRLADDTMHALAAHLGGPSGDDIHLTEAWLTAWGAEQTVEQVSEALARAADIRTAEEESL</sequence>
<dbReference type="Proteomes" id="UP000294543">
    <property type="component" value="Unassembled WGS sequence"/>
</dbReference>
<dbReference type="InterPro" id="IPR045677">
    <property type="entry name" value="DUF6197"/>
</dbReference>
<dbReference type="EMBL" id="SMKP01000077">
    <property type="protein sequence ID" value="TDD18040.1"/>
    <property type="molecule type" value="Genomic_DNA"/>
</dbReference>
<dbReference type="RefSeq" id="WP_132512433.1">
    <property type="nucleotide sequence ID" value="NZ_SMKP01000077.1"/>
</dbReference>
<accession>A0A4R4WRF2</accession>
<name>A0A4R4WRF2_9ACTN</name>
<feature type="region of interest" description="Disordered" evidence="1">
    <location>
        <begin position="135"/>
        <end position="168"/>
    </location>
</feature>
<evidence type="ECO:0000313" key="3">
    <source>
        <dbReference type="Proteomes" id="UP000294543"/>
    </source>
</evidence>
<feature type="compositionally biased region" description="Low complexity" evidence="1">
    <location>
        <begin position="147"/>
        <end position="162"/>
    </location>
</feature>
<comment type="caution">
    <text evidence="2">The sequence shown here is derived from an EMBL/GenBank/DDBJ whole genome shotgun (WGS) entry which is preliminary data.</text>
</comment>
<dbReference type="AlphaFoldDB" id="A0A4R4WRF2"/>
<dbReference type="Pfam" id="PF19698">
    <property type="entry name" value="DUF6197"/>
    <property type="match status" value="1"/>
</dbReference>
<organism evidence="2 3">
    <name type="scientific">Nonomuraea diastatica</name>
    <dbReference type="NCBI Taxonomy" id="1848329"/>
    <lineage>
        <taxon>Bacteria</taxon>
        <taxon>Bacillati</taxon>
        <taxon>Actinomycetota</taxon>
        <taxon>Actinomycetes</taxon>
        <taxon>Streptosporangiales</taxon>
        <taxon>Streptosporangiaceae</taxon>
        <taxon>Nonomuraea</taxon>
    </lineage>
</organism>
<reference evidence="2 3" key="1">
    <citation type="submission" date="2019-03" db="EMBL/GenBank/DDBJ databases">
        <title>Draft genome sequences of novel Actinobacteria.</title>
        <authorList>
            <person name="Sahin N."/>
            <person name="Ay H."/>
            <person name="Saygin H."/>
        </authorList>
    </citation>
    <scope>NUCLEOTIDE SEQUENCE [LARGE SCALE GENOMIC DNA]</scope>
    <source>
        <strain evidence="2 3">KC712</strain>
    </source>
</reference>
<evidence type="ECO:0000313" key="2">
    <source>
        <dbReference type="EMBL" id="TDD18040.1"/>
    </source>
</evidence>
<evidence type="ECO:0000256" key="1">
    <source>
        <dbReference type="SAM" id="MobiDB-lite"/>
    </source>
</evidence>
<keyword evidence="3" id="KW-1185">Reference proteome</keyword>
<gene>
    <name evidence="2" type="ORF">E1294_25895</name>
</gene>
<protein>
    <submittedName>
        <fullName evidence="2">Uncharacterized protein</fullName>
    </submittedName>
</protein>
<proteinExistence type="predicted"/>